<dbReference type="STRING" id="1173061.A0A0J9XHS6"/>
<evidence type="ECO:0000256" key="9">
    <source>
        <dbReference type="ARBA" id="ARBA00023328"/>
    </source>
</evidence>
<name>A0A0J9XHS6_GEOCN</name>
<evidence type="ECO:0000256" key="5">
    <source>
        <dbReference type="ARBA" id="ARBA00022838"/>
    </source>
</evidence>
<comment type="subunit">
    <text evidence="10">Component of the NDC80 complex.</text>
</comment>
<evidence type="ECO:0000313" key="15">
    <source>
        <dbReference type="Proteomes" id="UP000242525"/>
    </source>
</evidence>
<dbReference type="OrthoDB" id="7459479at2759"/>
<evidence type="ECO:0000256" key="1">
    <source>
        <dbReference type="ARBA" id="ARBA00007050"/>
    </source>
</evidence>
<proteinExistence type="inferred from homology"/>
<dbReference type="Pfam" id="PF03801">
    <property type="entry name" value="Ndc80_HEC"/>
    <property type="match status" value="1"/>
</dbReference>
<dbReference type="GO" id="GO:0031262">
    <property type="term" value="C:Ndc80 complex"/>
    <property type="evidence" value="ECO:0007669"/>
    <property type="project" value="UniProtKB-UniRule"/>
</dbReference>
<dbReference type="Gene3D" id="6.10.250.1950">
    <property type="match status" value="1"/>
</dbReference>
<dbReference type="PANTHER" id="PTHR10643">
    <property type="entry name" value="KINETOCHORE PROTEIN NDC80"/>
    <property type="match status" value="1"/>
</dbReference>
<feature type="compositionally biased region" description="Polar residues" evidence="12">
    <location>
        <begin position="63"/>
        <end position="72"/>
    </location>
</feature>
<evidence type="ECO:0000256" key="8">
    <source>
        <dbReference type="ARBA" id="ARBA00023306"/>
    </source>
</evidence>
<organism evidence="14 15">
    <name type="scientific">Geotrichum candidum</name>
    <name type="common">Oospora lactis</name>
    <name type="synonym">Dipodascus geotrichum</name>
    <dbReference type="NCBI Taxonomy" id="1173061"/>
    <lineage>
        <taxon>Eukaryota</taxon>
        <taxon>Fungi</taxon>
        <taxon>Dikarya</taxon>
        <taxon>Ascomycota</taxon>
        <taxon>Saccharomycotina</taxon>
        <taxon>Dipodascomycetes</taxon>
        <taxon>Dipodascales</taxon>
        <taxon>Dipodascaceae</taxon>
        <taxon>Geotrichum</taxon>
    </lineage>
</organism>
<keyword evidence="4 10" id="KW-0498">Mitosis</keyword>
<protein>
    <recommendedName>
        <fullName evidence="10">Kinetochore protein NDC80</fullName>
    </recommendedName>
</protein>
<feature type="domain" description="Kinetochore protein Ndc80 CH" evidence="13">
    <location>
        <begin position="112"/>
        <end position="244"/>
    </location>
</feature>
<keyword evidence="5 10" id="KW-0995">Kinetochore</keyword>
<dbReference type="GO" id="GO:0005634">
    <property type="term" value="C:nucleus"/>
    <property type="evidence" value="ECO:0007669"/>
    <property type="project" value="UniProtKB-SubCell"/>
</dbReference>
<evidence type="ECO:0000256" key="12">
    <source>
        <dbReference type="SAM" id="MobiDB-lite"/>
    </source>
</evidence>
<comment type="subcellular location">
    <subcellularLocation>
        <location evidence="10">Chromosome</location>
        <location evidence="10">Centromere</location>
        <location evidence="10">Kinetochore</location>
    </subcellularLocation>
    <subcellularLocation>
        <location evidence="10">Nucleus</location>
    </subcellularLocation>
</comment>
<keyword evidence="15" id="KW-1185">Reference proteome</keyword>
<dbReference type="PANTHER" id="PTHR10643:SF2">
    <property type="entry name" value="KINETOCHORE PROTEIN NDC80 HOMOLOG"/>
    <property type="match status" value="1"/>
</dbReference>
<dbReference type="FunFam" id="1.10.418.30:FF:000001">
    <property type="entry name" value="Probable kinetochore protein ndc80"/>
    <property type="match status" value="1"/>
</dbReference>
<comment type="similarity">
    <text evidence="1 10">Belongs to the NDC80/HEC1 family.</text>
</comment>
<dbReference type="GO" id="GO:0051315">
    <property type="term" value="P:attachment of mitotic spindle microtubules to kinetochore"/>
    <property type="evidence" value="ECO:0007669"/>
    <property type="project" value="UniProtKB-UniRule"/>
</dbReference>
<dbReference type="InterPro" id="IPR038273">
    <property type="entry name" value="Ndc80_sf"/>
</dbReference>
<keyword evidence="8 10" id="KW-0131">Cell cycle</keyword>
<evidence type="ECO:0000256" key="3">
    <source>
        <dbReference type="ARBA" id="ARBA00022618"/>
    </source>
</evidence>
<dbReference type="Proteomes" id="UP000242525">
    <property type="component" value="Unassembled WGS sequence"/>
</dbReference>
<dbReference type="GO" id="GO:0051301">
    <property type="term" value="P:cell division"/>
    <property type="evidence" value="ECO:0007669"/>
    <property type="project" value="UniProtKB-UniRule"/>
</dbReference>
<feature type="compositionally biased region" description="Polar residues" evidence="12">
    <location>
        <begin position="1"/>
        <end position="37"/>
    </location>
</feature>
<keyword evidence="2 10" id="KW-0158">Chromosome</keyword>
<dbReference type="InterPro" id="IPR005550">
    <property type="entry name" value="Kinetochore_Ndc80"/>
</dbReference>
<comment type="caution">
    <text evidence="14">The sequence shown here is derived from an EMBL/GenBank/DDBJ whole genome shotgun (WGS) entry which is preliminary data.</text>
</comment>
<feature type="compositionally biased region" description="Polar residues" evidence="12">
    <location>
        <begin position="81"/>
        <end position="99"/>
    </location>
</feature>
<sequence>MNPQSSESLQRGPQRTSMNPPHNSKSMLPTARNSLTSNHRRSGSSRLSVISNPRNSLAPGRSTPYSRGTPTLSEMMAASVKRTSMRSSGIGFSQAQQHQGSGGRNRLSMAPGFTTPSGSNNSTSRDTRPLRDKNYQAKISQETFDYLVKNKFEIETRHPLTQKTLKAPTQKDFALIFQWLYKRLDPGYKFTRSIEHEVYSILKIINYPFLDSINKSQISAVGGQNWPYYLGMLHWLVELNRSLDAFDNKAYGTENYTEDDVLDQIFIRYISKSYKAFLSNEDDYSEYKEEMIQEFDDHSLKIKEKMADMKEDSDKLEKKLQQMEKSAEQIHSLESKGEALEGDLLKFKAYIESMERRKMKWEGVLSKIKEELDAADVELKEVQETKANLDLKIKEQGLEPADIDRINAEREKLGKSLERVNASLEEMTRISKDKELAAQNELENLEILIHSYNDVVYRLPARPKDSTGNEIDLSVSLNAPLAEENLGQPPEKIVKGKYMIREIRPLLQKFRFDISDNVRKLQDEMIQEQDQLDKMSEDIIEKQDEITRLEAKLKLTRISHDTLVETMQAETAASNAEIEKMTHELQRMELAFKQSQLQLEQRRQSTAIKHEKVQQFVQHERERMHEKVRQVIFKVTDFKVGIQELLEKYEKFVLDEWDNTVANE</sequence>
<evidence type="ECO:0000256" key="2">
    <source>
        <dbReference type="ARBA" id="ARBA00022454"/>
    </source>
</evidence>
<feature type="compositionally biased region" description="Polar residues" evidence="12">
    <location>
        <begin position="114"/>
        <end position="124"/>
    </location>
</feature>
<reference evidence="14" key="1">
    <citation type="submission" date="2014-03" db="EMBL/GenBank/DDBJ databases">
        <authorList>
            <person name="Casaregola S."/>
        </authorList>
    </citation>
    <scope>NUCLEOTIDE SEQUENCE [LARGE SCALE GENOMIC DNA]</scope>
    <source>
        <strain evidence="14">CLIB 918</strain>
    </source>
</reference>
<evidence type="ECO:0000256" key="7">
    <source>
        <dbReference type="ARBA" id="ARBA00023242"/>
    </source>
</evidence>
<evidence type="ECO:0000313" key="14">
    <source>
        <dbReference type="EMBL" id="CDO56973.1"/>
    </source>
</evidence>
<feature type="coiled-coil region" evidence="11">
    <location>
        <begin position="299"/>
        <end position="423"/>
    </location>
</feature>
<gene>
    <name evidence="14" type="ORF">BN980_GECA18s00362g</name>
</gene>
<evidence type="ECO:0000256" key="11">
    <source>
        <dbReference type="SAM" id="Coils"/>
    </source>
</evidence>
<dbReference type="EMBL" id="CCBN010000018">
    <property type="protein sequence ID" value="CDO56973.1"/>
    <property type="molecule type" value="Genomic_DNA"/>
</dbReference>
<accession>A0A0J9XHS6</accession>
<evidence type="ECO:0000256" key="6">
    <source>
        <dbReference type="ARBA" id="ARBA00023054"/>
    </source>
</evidence>
<keyword evidence="3 10" id="KW-0132">Cell division</keyword>
<evidence type="ECO:0000259" key="13">
    <source>
        <dbReference type="Pfam" id="PF03801"/>
    </source>
</evidence>
<keyword evidence="7 10" id="KW-0539">Nucleus</keyword>
<feature type="compositionally biased region" description="Polar residues" evidence="12">
    <location>
        <begin position="44"/>
        <end position="55"/>
    </location>
</feature>
<keyword evidence="9 10" id="KW-0137">Centromere</keyword>
<feature type="region of interest" description="Disordered" evidence="12">
    <location>
        <begin position="1"/>
        <end position="129"/>
    </location>
</feature>
<dbReference type="Gene3D" id="1.10.418.30">
    <property type="entry name" value="Ncd80 complex, Ncd80 subunit"/>
    <property type="match status" value="1"/>
</dbReference>
<evidence type="ECO:0000256" key="10">
    <source>
        <dbReference type="RuleBase" id="RU368072"/>
    </source>
</evidence>
<keyword evidence="6 11" id="KW-0175">Coiled coil</keyword>
<evidence type="ECO:0000256" key="4">
    <source>
        <dbReference type="ARBA" id="ARBA00022776"/>
    </source>
</evidence>
<comment type="function">
    <text evidence="10">Acts as a component of the essential kinetochore-associated NDC80 complex, which is required for chromosome segregation and spindle checkpoint activity.</text>
</comment>
<dbReference type="AlphaFoldDB" id="A0A0J9XHS6"/>
<feature type="coiled-coil region" evidence="11">
    <location>
        <begin position="518"/>
        <end position="552"/>
    </location>
</feature>
<dbReference type="InterPro" id="IPR055260">
    <property type="entry name" value="Ndc80_CH"/>
</dbReference>